<evidence type="ECO:0000256" key="4">
    <source>
        <dbReference type="ARBA" id="ARBA00023002"/>
    </source>
</evidence>
<dbReference type="GO" id="GO:0032259">
    <property type="term" value="P:methylation"/>
    <property type="evidence" value="ECO:0007669"/>
    <property type="project" value="UniProtKB-KW"/>
</dbReference>
<keyword evidence="5" id="KW-0408">Iron</keyword>
<organism evidence="10 11">
    <name type="scientific">Sarocladium strictum</name>
    <name type="common">Black bundle disease fungus</name>
    <name type="synonym">Acremonium strictum</name>
    <dbReference type="NCBI Taxonomy" id="5046"/>
    <lineage>
        <taxon>Eukaryota</taxon>
        <taxon>Fungi</taxon>
        <taxon>Dikarya</taxon>
        <taxon>Ascomycota</taxon>
        <taxon>Pezizomycotina</taxon>
        <taxon>Sordariomycetes</taxon>
        <taxon>Hypocreomycetidae</taxon>
        <taxon>Hypocreales</taxon>
        <taxon>Sarocladiaceae</taxon>
        <taxon>Sarocladium</taxon>
    </lineage>
</organism>
<keyword evidence="1" id="KW-0489">Methyltransferase</keyword>
<dbReference type="InterPro" id="IPR029063">
    <property type="entry name" value="SAM-dependent_MTases_sf"/>
</dbReference>
<keyword evidence="11" id="KW-1185">Reference proteome</keyword>
<dbReference type="Pfam" id="PF12867">
    <property type="entry name" value="DinB_2"/>
    <property type="match status" value="1"/>
</dbReference>
<dbReference type="Pfam" id="PF10017">
    <property type="entry name" value="Methyltransf_33"/>
    <property type="match status" value="1"/>
</dbReference>
<evidence type="ECO:0000313" key="10">
    <source>
        <dbReference type="EMBL" id="KAK0386121.1"/>
    </source>
</evidence>
<evidence type="ECO:0000259" key="9">
    <source>
        <dbReference type="Pfam" id="PF12867"/>
    </source>
</evidence>
<dbReference type="SUPFAM" id="SSF56436">
    <property type="entry name" value="C-type lectin-like"/>
    <property type="match status" value="1"/>
</dbReference>
<evidence type="ECO:0000256" key="1">
    <source>
        <dbReference type="ARBA" id="ARBA00022603"/>
    </source>
</evidence>
<feature type="domain" description="DinB-like" evidence="9">
    <location>
        <begin position="385"/>
        <end position="512"/>
    </location>
</feature>
<name>A0AA39GFC3_SARSR</name>
<sequence length="853" mass="96259">MPAVKQSLPVLNGHTDLVPKRVVPPSAAAEIIDIRGVQGANDFNLKDDVATMLEPADGGPRKLPTLLLYDEKGLQLFEDITYLDEYYLTNDEIEVLERNAADLASRIPAGTMLIELGSGNLRKVNLILQAFEKARKHIDYYALDVSKKELERTLAEVPGYQYVSCRGLWGTYDDGREWLEHTRNAERTKCILHLGSSIGNFSRHEAVDFLSGFAAMLKPQDSMIVGVDTCIDPDKVYHAYNDKLGVTHDFILNGLVHANTLYGSEIFHVPDWRVIGEYVYDEDGGRHQAFVSPTRDVQVLGHLIRANERIQIEQSVKYSISSADRLFKLSGLRQVQRWAVGDEYGVHLLRKSGLPLSLNAAEYASSPVPTVHDWESLWEIWDTVTQDMIPKQELQEKPIRLRNACIFYLGHIPTFLDIQLTKTTGEAQTDPAYYWQIFERGIDPDVDNPERCHDHSEIPDEWPPVEEILKYQDRVRARLLKFYENGVDAIPRDVGRGIWVGFEHEAMHLETLLYMLLQSDRTLPPPHVVRPDFADMAVQARQARVENAWFDVPAQKIVVGTDDPEDGTDNSVFFAWDNEKPKRQMEVHAFQAKGRPITNEEYVQYMINTGIDRLPASWSTSSTSNGRETNGATIDVDGIPSDFLVGKSVRTVFGPVPLQYALDWPVFASYDELAGCASWMGGRIPTAEETRSIYSYVDMQRLAVSDGNSKLTRKVPAVNAHLVNNGVEETPPSQPSDQVEGSSTELFIDLPPDSSSFQHWHPMPVTSSTSLLGRSAIGGVWEWTSSPLQPHEGFEPMSLYPAYTADFFDEKHNIVLGGSWATHPRIAGRKSFVNWYQRNYLYPWVGARIVRDV</sequence>
<dbReference type="PANTHER" id="PTHR43397">
    <property type="entry name" value="ERGOTHIONEINE BIOSYNTHESIS PROTEIN 1"/>
    <property type="match status" value="1"/>
</dbReference>
<dbReference type="PANTHER" id="PTHR43397:SF1">
    <property type="entry name" value="ERGOTHIONEINE BIOSYNTHESIS PROTEIN 1"/>
    <property type="match status" value="1"/>
</dbReference>
<feature type="domain" description="Histidine-specific methyltransferase SAM-dependent" evidence="8">
    <location>
        <begin position="47"/>
        <end position="350"/>
    </location>
</feature>
<dbReference type="Gene3D" id="3.90.1580.10">
    <property type="entry name" value="paralog of FGE (formylglycine-generating enzyme)"/>
    <property type="match status" value="1"/>
</dbReference>
<evidence type="ECO:0000256" key="2">
    <source>
        <dbReference type="ARBA" id="ARBA00022679"/>
    </source>
</evidence>
<dbReference type="InterPro" id="IPR005532">
    <property type="entry name" value="SUMF_dom"/>
</dbReference>
<dbReference type="Proteomes" id="UP001175261">
    <property type="component" value="Unassembled WGS sequence"/>
</dbReference>
<dbReference type="Gene3D" id="3.40.50.150">
    <property type="entry name" value="Vaccinia Virus protein VP39"/>
    <property type="match status" value="1"/>
</dbReference>
<accession>A0AA39GFC3</accession>
<reference evidence="10" key="1">
    <citation type="submission" date="2022-10" db="EMBL/GenBank/DDBJ databases">
        <title>Determination and structural analysis of whole genome sequence of Sarocladium strictum F4-1.</title>
        <authorList>
            <person name="Hu L."/>
            <person name="Jiang Y."/>
        </authorList>
    </citation>
    <scope>NUCLEOTIDE SEQUENCE</scope>
    <source>
        <strain evidence="10">F4-1</strain>
    </source>
</reference>
<dbReference type="Pfam" id="PF03781">
    <property type="entry name" value="FGE-sulfatase"/>
    <property type="match status" value="1"/>
</dbReference>
<dbReference type="InterPro" id="IPR019257">
    <property type="entry name" value="MeTrfase_dom"/>
</dbReference>
<evidence type="ECO:0000259" key="8">
    <source>
        <dbReference type="Pfam" id="PF10017"/>
    </source>
</evidence>
<feature type="domain" description="Sulfatase-modifying factor enzyme-like" evidence="7">
    <location>
        <begin position="574"/>
        <end position="851"/>
    </location>
</feature>
<comment type="caution">
    <text evidence="10">The sequence shown here is derived from an EMBL/GenBank/DDBJ whole genome shotgun (WGS) entry which is preliminary data.</text>
</comment>
<dbReference type="GO" id="GO:0008168">
    <property type="term" value="F:methyltransferase activity"/>
    <property type="evidence" value="ECO:0007669"/>
    <property type="project" value="UniProtKB-KW"/>
</dbReference>
<protein>
    <submittedName>
        <fullName evidence="10">Uncharacterized protein</fullName>
    </submittedName>
</protein>
<keyword evidence="3" id="KW-0949">S-adenosyl-L-methionine</keyword>
<dbReference type="InterPro" id="IPR024775">
    <property type="entry name" value="DinB-like"/>
</dbReference>
<comment type="pathway">
    <text evidence="6">Amino-acid biosynthesis; ergothioneine biosynthesis.</text>
</comment>
<keyword evidence="2" id="KW-0808">Transferase</keyword>
<dbReference type="NCBIfam" id="TIGR03439">
    <property type="entry name" value="methyl_EasF"/>
    <property type="match status" value="1"/>
</dbReference>
<evidence type="ECO:0000259" key="7">
    <source>
        <dbReference type="Pfam" id="PF03781"/>
    </source>
</evidence>
<dbReference type="EMBL" id="JAPDFR010000005">
    <property type="protein sequence ID" value="KAK0386121.1"/>
    <property type="molecule type" value="Genomic_DNA"/>
</dbReference>
<dbReference type="InterPro" id="IPR042095">
    <property type="entry name" value="SUMF_sf"/>
</dbReference>
<evidence type="ECO:0000313" key="11">
    <source>
        <dbReference type="Proteomes" id="UP001175261"/>
    </source>
</evidence>
<keyword evidence="4" id="KW-0560">Oxidoreductase</keyword>
<gene>
    <name evidence="10" type="ORF">NLU13_5958</name>
</gene>
<dbReference type="AlphaFoldDB" id="A0AA39GFC3"/>
<evidence type="ECO:0000256" key="6">
    <source>
        <dbReference type="ARBA" id="ARBA00037882"/>
    </source>
</evidence>
<dbReference type="InterPro" id="IPR016187">
    <property type="entry name" value="CTDL_fold"/>
</dbReference>
<evidence type="ECO:0000256" key="3">
    <source>
        <dbReference type="ARBA" id="ARBA00022691"/>
    </source>
</evidence>
<evidence type="ECO:0000256" key="5">
    <source>
        <dbReference type="ARBA" id="ARBA00023004"/>
    </source>
</evidence>
<proteinExistence type="predicted"/>
<dbReference type="InterPro" id="IPR017805">
    <property type="entry name" value="SAM_MeTrfase_EasF-type_put"/>
</dbReference>
<dbReference type="InterPro" id="IPR051128">
    <property type="entry name" value="EgtD_Methyltrsf_superfamily"/>
</dbReference>